<reference evidence="2" key="1">
    <citation type="submission" date="2021-01" db="EMBL/GenBank/DDBJ databases">
        <authorList>
            <person name="Corre E."/>
            <person name="Pelletier E."/>
            <person name="Niang G."/>
            <person name="Scheremetjew M."/>
            <person name="Finn R."/>
            <person name="Kale V."/>
            <person name="Holt S."/>
            <person name="Cochrane G."/>
            <person name="Meng A."/>
            <person name="Brown T."/>
            <person name="Cohen L."/>
        </authorList>
    </citation>
    <scope>NUCLEOTIDE SEQUENCE</scope>
    <source>
        <strain evidence="2">PLY429</strain>
    </source>
</reference>
<evidence type="ECO:0000313" key="2">
    <source>
        <dbReference type="EMBL" id="CAD9198966.1"/>
    </source>
</evidence>
<evidence type="ECO:0000256" key="1">
    <source>
        <dbReference type="SAM" id="MobiDB-lite"/>
    </source>
</evidence>
<feature type="compositionally biased region" description="Low complexity" evidence="1">
    <location>
        <begin position="98"/>
        <end position="107"/>
    </location>
</feature>
<organism evidence="2">
    <name type="scientific">Tetraselmis chuii</name>
    <dbReference type="NCBI Taxonomy" id="63592"/>
    <lineage>
        <taxon>Eukaryota</taxon>
        <taxon>Viridiplantae</taxon>
        <taxon>Chlorophyta</taxon>
        <taxon>core chlorophytes</taxon>
        <taxon>Chlorodendrophyceae</taxon>
        <taxon>Chlorodendrales</taxon>
        <taxon>Chlorodendraceae</taxon>
        <taxon>Tetraselmis</taxon>
    </lineage>
</organism>
<feature type="region of interest" description="Disordered" evidence="1">
    <location>
        <begin position="163"/>
        <end position="212"/>
    </location>
</feature>
<protein>
    <submittedName>
        <fullName evidence="2">Uncharacterized protein</fullName>
    </submittedName>
</protein>
<feature type="compositionally biased region" description="Pro residues" evidence="1">
    <location>
        <begin position="485"/>
        <end position="495"/>
    </location>
</feature>
<feature type="compositionally biased region" description="Polar residues" evidence="1">
    <location>
        <begin position="111"/>
        <end position="122"/>
    </location>
</feature>
<accession>A0A7S1SHF6</accession>
<dbReference type="EMBL" id="HBGG01002274">
    <property type="protein sequence ID" value="CAD9198966.1"/>
    <property type="molecule type" value="Transcribed_RNA"/>
</dbReference>
<proteinExistence type="predicted"/>
<dbReference type="AlphaFoldDB" id="A0A7S1SHF6"/>
<feature type="compositionally biased region" description="Polar residues" evidence="1">
    <location>
        <begin position="138"/>
        <end position="150"/>
    </location>
</feature>
<sequence>MPELAMAMISEPFILQAPSFASSHAQSVMWPPAVVSAVAPPLLEGELMQQFTDEARYNLFSGGLTIWNQQSRFGSLVQAGNTAPVPSAQNTSAHHDAAQVAPRAQAASPNIEGSLSWTQQQPRPARQQHEQRVVPGFAQQQRQYPSSDATVNRKTHHALFPAKHLTPGCSSVPQHQNRRHSFSVPSEGSPVGMAAPHRRGPARSSQSMEEVDSIIGGRRVCDSSTCSSMKWKPKKPPKYKGRFYPVIGGREGSCLYKKKKHAIKQTKGLPTSAMKAFNLYEKAKGWLDEQLSIDIEWMTKKELARYTRTATSNPTSGDSGGESDSDDEGLDAGGSQDKVEKVFSVVRSKTGQPVIVCTIHPLFPSEASEAAEAPPTDTTTVVLGSFISYRAADAFAHPNAAPAPVPKHSYMRASTRERVSYQQMPPYQHYAQHEQQALQWGRQYQQRGVNGHSGDMDTAPDGRLPQRSWGTGMQDVSRAHVSPTRAPPPAPPARPSGPFYPRQQPQHRGLYGAPGSHRSVAPQSPQATHEGARLTARWEQAKSSSSDDDSNVQQAFVEGSTPAFNLSQYRGGGGAEVQGAYHQYEQYSGNGGGRYYEDVMSESHPDYIAGMLKDLWETGAADTGSSSGAWRLNNFSS</sequence>
<feature type="compositionally biased region" description="Acidic residues" evidence="1">
    <location>
        <begin position="321"/>
        <end position="330"/>
    </location>
</feature>
<gene>
    <name evidence="2" type="ORF">TCHU04912_LOCUS1199</name>
</gene>
<feature type="region of interest" description="Disordered" evidence="1">
    <location>
        <begin position="86"/>
        <end position="150"/>
    </location>
</feature>
<name>A0A7S1SHF6_9CHLO</name>
<feature type="region of interest" description="Disordered" evidence="1">
    <location>
        <begin position="308"/>
        <end position="336"/>
    </location>
</feature>
<feature type="region of interest" description="Disordered" evidence="1">
    <location>
        <begin position="447"/>
        <end position="552"/>
    </location>
</feature>